<dbReference type="EMBL" id="CP002453">
    <property type="protein sequence ID" value="ADV50969.1"/>
    <property type="molecule type" value="Genomic_DNA"/>
</dbReference>
<keyword evidence="2" id="KW-1185">Reference proteome</keyword>
<dbReference type="KEGG" id="cao:Celal_3714"/>
<sequence length="370" mass="42611">MQTDNSREYIFSIFNFLMIRMKIIDKLVFLTVGFCTLLACAQQPKDAKATTALPTAIEEINSENMVSAISAKVKHFDEEPLYYLRIGKENCIIEVLVNDMPVYKSYELSNLASPLEINHNILRTGIQTVTVRMYPVGDLIKEEYEYGETITQLGDASTVSIRVIQLDKKGAMGLNDEVEVLQHQSPTTDANGEVFAGTGLPFYEYTFEFYAKVPYDLSENSWGDAADLNTVDQDVLEQKMLDYYKSFLKEYKKGNKDFIAQKYYQSFSVQAQAYYKSIKEIQEMWDEELELLNDPTVKLQSIKDYELVFYAHNGVAFLRLKTKDELYYRNNCAAYIETTEAGTEYETFFGLYLYAPKKGFSRKEFTLIMS</sequence>
<organism evidence="1 2">
    <name type="scientific">Cellulophaga algicola (strain DSM 14237 / IC166 / ACAM 630)</name>
    <dbReference type="NCBI Taxonomy" id="688270"/>
    <lineage>
        <taxon>Bacteria</taxon>
        <taxon>Pseudomonadati</taxon>
        <taxon>Bacteroidota</taxon>
        <taxon>Flavobacteriia</taxon>
        <taxon>Flavobacteriales</taxon>
        <taxon>Flavobacteriaceae</taxon>
        <taxon>Cellulophaga</taxon>
    </lineage>
</organism>
<dbReference type="HOGENOM" id="CLU_071048_0_0_10"/>
<dbReference type="AlphaFoldDB" id="E6XA08"/>
<reference evidence="1 2" key="1">
    <citation type="journal article" date="2010" name="Stand. Genomic Sci.">
        <title>Complete genome sequence of Cellulophaga algicola type strain (IC166).</title>
        <authorList>
            <person name="Abt B."/>
            <person name="Lu M."/>
            <person name="Misra M."/>
            <person name="Han C."/>
            <person name="Nolan M."/>
            <person name="Lucas S."/>
            <person name="Hammon N."/>
            <person name="Deshpande S."/>
            <person name="Cheng J.F."/>
            <person name="Tapia R."/>
            <person name="Goodwin L."/>
            <person name="Pitluck S."/>
            <person name="Liolios K."/>
            <person name="Pagani I."/>
            <person name="Ivanova N."/>
            <person name="Mavromatis K."/>
            <person name="Ovchinikova G."/>
            <person name="Pati A."/>
            <person name="Chen A."/>
            <person name="Palaniappan K."/>
            <person name="Land M."/>
            <person name="Hauser L."/>
            <person name="Chang Y.J."/>
            <person name="Jeffries C.D."/>
            <person name="Detter J.C."/>
            <person name="Brambilla E."/>
            <person name="Rohde M."/>
            <person name="Tindall B.J."/>
            <person name="Goker M."/>
            <person name="Woyke T."/>
            <person name="Bristow J."/>
            <person name="Eisen J.A."/>
            <person name="Markowitz V."/>
            <person name="Hugenholtz P."/>
            <person name="Kyrpides N.C."/>
            <person name="Klenk H.P."/>
            <person name="Lapidus A."/>
        </authorList>
    </citation>
    <scope>NUCLEOTIDE SEQUENCE [LARGE SCALE GENOMIC DNA]</scope>
    <source>
        <strain evidence="2">DSM 14237 / IC166 / ACAM 630</strain>
    </source>
</reference>
<evidence type="ECO:0000313" key="2">
    <source>
        <dbReference type="Proteomes" id="UP000008634"/>
    </source>
</evidence>
<evidence type="ECO:0000313" key="1">
    <source>
        <dbReference type="EMBL" id="ADV50969.1"/>
    </source>
</evidence>
<protein>
    <submittedName>
        <fullName evidence="1">Uncharacterized protein</fullName>
    </submittedName>
</protein>
<dbReference type="Proteomes" id="UP000008634">
    <property type="component" value="Chromosome"/>
</dbReference>
<dbReference type="STRING" id="688270.Celal_3714"/>
<dbReference type="eggNOG" id="ENOG5032UYA">
    <property type="taxonomic scope" value="Bacteria"/>
</dbReference>
<gene>
    <name evidence="1" type="ordered locus">Celal_3714</name>
</gene>
<accession>E6XA08</accession>
<proteinExistence type="predicted"/>
<name>E6XA08_CELAD</name>